<evidence type="ECO:0000256" key="1">
    <source>
        <dbReference type="PROSITE-ProRule" id="PRU00176"/>
    </source>
</evidence>
<name>A0AAE0A5P7_9ROSI</name>
<protein>
    <recommendedName>
        <fullName evidence="3">RRM domain-containing protein</fullName>
    </recommendedName>
</protein>
<dbReference type="GO" id="GO:0003723">
    <property type="term" value="F:RNA binding"/>
    <property type="evidence" value="ECO:0007669"/>
    <property type="project" value="UniProtKB-UniRule"/>
</dbReference>
<keyword evidence="2" id="KW-0472">Membrane</keyword>
<evidence type="ECO:0000313" key="5">
    <source>
        <dbReference type="Proteomes" id="UP001281410"/>
    </source>
</evidence>
<keyword evidence="1" id="KW-0694">RNA-binding</keyword>
<dbReference type="InterPro" id="IPR000504">
    <property type="entry name" value="RRM_dom"/>
</dbReference>
<dbReference type="AlphaFoldDB" id="A0AAE0A5P7"/>
<keyword evidence="2" id="KW-0812">Transmembrane</keyword>
<dbReference type="InterPro" id="IPR012677">
    <property type="entry name" value="Nucleotide-bd_a/b_plait_sf"/>
</dbReference>
<proteinExistence type="predicted"/>
<gene>
    <name evidence="4" type="ORF">Dsin_023921</name>
</gene>
<dbReference type="CDD" id="cd00590">
    <property type="entry name" value="RRM_SF"/>
    <property type="match status" value="1"/>
</dbReference>
<dbReference type="EMBL" id="JANJYJ010000007">
    <property type="protein sequence ID" value="KAK3200506.1"/>
    <property type="molecule type" value="Genomic_DNA"/>
</dbReference>
<organism evidence="4 5">
    <name type="scientific">Dipteronia sinensis</name>
    <dbReference type="NCBI Taxonomy" id="43782"/>
    <lineage>
        <taxon>Eukaryota</taxon>
        <taxon>Viridiplantae</taxon>
        <taxon>Streptophyta</taxon>
        <taxon>Embryophyta</taxon>
        <taxon>Tracheophyta</taxon>
        <taxon>Spermatophyta</taxon>
        <taxon>Magnoliopsida</taxon>
        <taxon>eudicotyledons</taxon>
        <taxon>Gunneridae</taxon>
        <taxon>Pentapetalae</taxon>
        <taxon>rosids</taxon>
        <taxon>malvids</taxon>
        <taxon>Sapindales</taxon>
        <taxon>Sapindaceae</taxon>
        <taxon>Hippocastanoideae</taxon>
        <taxon>Acereae</taxon>
        <taxon>Dipteronia</taxon>
    </lineage>
</organism>
<comment type="caution">
    <text evidence="4">The sequence shown here is derived from an EMBL/GenBank/DDBJ whole genome shotgun (WGS) entry which is preliminary data.</text>
</comment>
<reference evidence="4" key="1">
    <citation type="journal article" date="2023" name="Plant J.">
        <title>Genome sequences and population genomics provide insights into the demographic history, inbreeding, and mutation load of two 'living fossil' tree species of Dipteronia.</title>
        <authorList>
            <person name="Feng Y."/>
            <person name="Comes H.P."/>
            <person name="Chen J."/>
            <person name="Zhu S."/>
            <person name="Lu R."/>
            <person name="Zhang X."/>
            <person name="Li P."/>
            <person name="Qiu J."/>
            <person name="Olsen K.M."/>
            <person name="Qiu Y."/>
        </authorList>
    </citation>
    <scope>NUCLEOTIDE SEQUENCE</scope>
    <source>
        <strain evidence="4">NBL</strain>
    </source>
</reference>
<feature type="domain" description="RRM" evidence="3">
    <location>
        <begin position="35"/>
        <end position="135"/>
    </location>
</feature>
<dbReference type="PROSITE" id="PS50102">
    <property type="entry name" value="RRM"/>
    <property type="match status" value="1"/>
</dbReference>
<dbReference type="Gene3D" id="3.30.70.330">
    <property type="match status" value="1"/>
</dbReference>
<dbReference type="Pfam" id="PF00076">
    <property type="entry name" value="RRM_1"/>
    <property type="match status" value="1"/>
</dbReference>
<evidence type="ECO:0000256" key="2">
    <source>
        <dbReference type="SAM" id="Phobius"/>
    </source>
</evidence>
<feature type="transmembrane region" description="Helical" evidence="2">
    <location>
        <begin position="55"/>
        <end position="71"/>
    </location>
</feature>
<feature type="transmembrane region" description="Helical" evidence="2">
    <location>
        <begin position="20"/>
        <end position="43"/>
    </location>
</feature>
<sequence>MMALTGMPQPSGYGSQSGFWLGLLCFFVKAAWGFDSVLLGLLWPCNMSSSRFRSAYFYWLVYLWGLIKPFGKVRDIFLSKEKSFRRSRFAFVRFETVEEAIKVAKTTDGMHVYGWPIVTKVATYGWSSRNVKVEN</sequence>
<dbReference type="SUPFAM" id="SSF54928">
    <property type="entry name" value="RNA-binding domain, RBD"/>
    <property type="match status" value="1"/>
</dbReference>
<evidence type="ECO:0000259" key="3">
    <source>
        <dbReference type="PROSITE" id="PS50102"/>
    </source>
</evidence>
<dbReference type="Proteomes" id="UP001281410">
    <property type="component" value="Unassembled WGS sequence"/>
</dbReference>
<accession>A0AAE0A5P7</accession>
<keyword evidence="2" id="KW-1133">Transmembrane helix</keyword>
<evidence type="ECO:0000313" key="4">
    <source>
        <dbReference type="EMBL" id="KAK3200506.1"/>
    </source>
</evidence>
<keyword evidence="5" id="KW-1185">Reference proteome</keyword>
<dbReference type="InterPro" id="IPR035979">
    <property type="entry name" value="RBD_domain_sf"/>
</dbReference>